<dbReference type="RefSeq" id="WP_092429341.1">
    <property type="nucleotide sequence ID" value="NZ_FNCL01000014.1"/>
</dbReference>
<accession>A0A1I6UY17</accession>
<keyword evidence="1" id="KW-0560">Oxidoreductase</keyword>
<gene>
    <name evidence="3" type="ORF">SAMN04488050_109103</name>
</gene>
<dbReference type="InterPro" id="IPR006076">
    <property type="entry name" value="FAD-dep_OxRdtase"/>
</dbReference>
<dbReference type="SUPFAM" id="SSF51905">
    <property type="entry name" value="FAD/NAD(P)-binding domain"/>
    <property type="match status" value="1"/>
</dbReference>
<dbReference type="Pfam" id="PF01266">
    <property type="entry name" value="DAO"/>
    <property type="match status" value="1"/>
</dbReference>
<reference evidence="4" key="1">
    <citation type="submission" date="2016-10" db="EMBL/GenBank/DDBJ databases">
        <authorList>
            <person name="Varghese N."/>
            <person name="Submissions S."/>
        </authorList>
    </citation>
    <scope>NUCLEOTIDE SEQUENCE [LARGE SCALE GENOMIC DNA]</scope>
    <source>
        <strain evidence="4">DSM 26894</strain>
    </source>
</reference>
<dbReference type="GO" id="GO:0016491">
    <property type="term" value="F:oxidoreductase activity"/>
    <property type="evidence" value="ECO:0007669"/>
    <property type="project" value="UniProtKB-KW"/>
</dbReference>
<dbReference type="STRING" id="311180.SAMN04488050_109103"/>
<evidence type="ECO:0000259" key="2">
    <source>
        <dbReference type="Pfam" id="PF01266"/>
    </source>
</evidence>
<dbReference type="PANTHER" id="PTHR13847:SF289">
    <property type="entry name" value="GLYCINE OXIDASE"/>
    <property type="match status" value="1"/>
</dbReference>
<dbReference type="Proteomes" id="UP000199392">
    <property type="component" value="Unassembled WGS sequence"/>
</dbReference>
<evidence type="ECO:0000313" key="4">
    <source>
        <dbReference type="Proteomes" id="UP000199392"/>
    </source>
</evidence>
<dbReference type="OrthoDB" id="9805337at2"/>
<name>A0A1I6UY17_9RHOB</name>
<evidence type="ECO:0000313" key="3">
    <source>
        <dbReference type="EMBL" id="SFT06237.1"/>
    </source>
</evidence>
<feature type="domain" description="FAD dependent oxidoreductase" evidence="2">
    <location>
        <begin position="10"/>
        <end position="404"/>
    </location>
</feature>
<dbReference type="GO" id="GO:0005737">
    <property type="term" value="C:cytoplasm"/>
    <property type="evidence" value="ECO:0007669"/>
    <property type="project" value="TreeGrafter"/>
</dbReference>
<protein>
    <submittedName>
        <fullName evidence="3">D-amino-acid dehydrogenase</fullName>
    </submittedName>
</protein>
<dbReference type="Gene3D" id="3.50.50.60">
    <property type="entry name" value="FAD/NAD(P)-binding domain"/>
    <property type="match status" value="2"/>
</dbReference>
<proteinExistence type="predicted"/>
<dbReference type="InterPro" id="IPR036188">
    <property type="entry name" value="FAD/NAD-bd_sf"/>
</dbReference>
<evidence type="ECO:0000256" key="1">
    <source>
        <dbReference type="ARBA" id="ARBA00023002"/>
    </source>
</evidence>
<organism evidence="3 4">
    <name type="scientific">Alloyangia pacifica</name>
    <dbReference type="NCBI Taxonomy" id="311180"/>
    <lineage>
        <taxon>Bacteria</taxon>
        <taxon>Pseudomonadati</taxon>
        <taxon>Pseudomonadota</taxon>
        <taxon>Alphaproteobacteria</taxon>
        <taxon>Rhodobacterales</taxon>
        <taxon>Roseobacteraceae</taxon>
        <taxon>Alloyangia</taxon>
    </lineage>
</organism>
<dbReference type="AlphaFoldDB" id="A0A1I6UY17"/>
<dbReference type="EMBL" id="FOZW01000009">
    <property type="protein sequence ID" value="SFT06237.1"/>
    <property type="molecule type" value="Genomic_DNA"/>
</dbReference>
<dbReference type="PANTHER" id="PTHR13847">
    <property type="entry name" value="SARCOSINE DEHYDROGENASE-RELATED"/>
    <property type="match status" value="1"/>
</dbReference>
<dbReference type="Gene3D" id="3.30.9.10">
    <property type="entry name" value="D-Amino Acid Oxidase, subunit A, domain 2"/>
    <property type="match status" value="1"/>
</dbReference>
<sequence length="425" mass="45936">MATPTSQPRAVVIGAGFVGTSIALQLQRRGWQVTLMDKTGPAGGASFGNAGVLQKEAVAPYAFPRALSRILDIVLRRGIAIRYHPTALPGFAEALFRFWRNSAPAAHAGSTRAYSTLITQALVTHAEQIDWAGESAANLIRRDGWFDLYRSDAGLAAGLAAARRNQEGYGVSFGHLDGDAVAALEPNLTERFRGALHWNDTWTVRDPGKLNEAYADAFVAAGGTMLKAQLARLERRADMWEIRDPSGAVVANAPQAVLATGAWSGTLTRQLGYRIPFFVKRGYHRHFQPCPDKPLNNWIADLETGFLLAPMQRGIRLTTGAEVGRIDAPKTPIQITRAEEIARAMFPLGARVEDDPWMGGRPCVSDMLPVIGPAGRDDGLWFAFGHGHQGLTMGAATGRLVAEMMSGKTPFVDPAPFLPTRFASP</sequence>
<keyword evidence="4" id="KW-1185">Reference proteome</keyword>